<evidence type="ECO:0000256" key="3">
    <source>
        <dbReference type="PROSITE-ProRule" id="PRU00209"/>
    </source>
</evidence>
<evidence type="ECO:0000256" key="4">
    <source>
        <dbReference type="SAM" id="MobiDB-lite"/>
    </source>
</evidence>
<dbReference type="EMBL" id="JBHTBF010000002">
    <property type="protein sequence ID" value="MFC7316288.1"/>
    <property type="molecule type" value="Genomic_DNA"/>
</dbReference>
<keyword evidence="2 3" id="KW-0694">RNA-binding</keyword>
<evidence type="ECO:0000256" key="2">
    <source>
        <dbReference type="ARBA" id="ARBA00022884"/>
    </source>
</evidence>
<dbReference type="SUPFAM" id="SSF50249">
    <property type="entry name" value="Nucleic acid-binding proteins"/>
    <property type="match status" value="1"/>
</dbReference>
<sequence length="80" mass="8815">MGGTYSLASRSPVGYRRSRHRAGTIPRGRGDARVGEIASAEPFPEAREDVYRLVVDFGGERRQSAAGLTDYYEPKDLVGR</sequence>
<evidence type="ECO:0000256" key="1">
    <source>
        <dbReference type="ARBA" id="ARBA00022555"/>
    </source>
</evidence>
<dbReference type="InterPro" id="IPR002547">
    <property type="entry name" value="tRNA-bd_dom"/>
</dbReference>
<keyword evidence="7" id="KW-1185">Reference proteome</keyword>
<accession>A0ABD6A8I7</accession>
<comment type="caution">
    <text evidence="6">The sequence shown here is derived from an EMBL/GenBank/DDBJ whole genome shotgun (WGS) entry which is preliminary data.</text>
</comment>
<reference evidence="6 7" key="1">
    <citation type="journal article" date="2019" name="Int. J. Syst. Evol. Microbiol.">
        <title>The Global Catalogue of Microorganisms (GCM) 10K type strain sequencing project: providing services to taxonomists for standard genome sequencing and annotation.</title>
        <authorList>
            <consortium name="The Broad Institute Genomics Platform"/>
            <consortium name="The Broad Institute Genome Sequencing Center for Infectious Disease"/>
            <person name="Wu L."/>
            <person name="Ma J."/>
        </authorList>
    </citation>
    <scope>NUCLEOTIDE SEQUENCE [LARGE SCALE GENOMIC DNA]</scope>
    <source>
        <strain evidence="6 7">PSR21</strain>
    </source>
</reference>
<protein>
    <recommendedName>
        <fullName evidence="5">tRNA-binding domain-containing protein</fullName>
    </recommendedName>
</protein>
<evidence type="ECO:0000313" key="7">
    <source>
        <dbReference type="Proteomes" id="UP001596547"/>
    </source>
</evidence>
<feature type="domain" description="TRNA-binding" evidence="5">
    <location>
        <begin position="26"/>
        <end position="80"/>
    </location>
</feature>
<dbReference type="GO" id="GO:0000049">
    <property type="term" value="F:tRNA binding"/>
    <property type="evidence" value="ECO:0007669"/>
    <property type="project" value="UniProtKB-UniRule"/>
</dbReference>
<evidence type="ECO:0000313" key="6">
    <source>
        <dbReference type="EMBL" id="MFC7316288.1"/>
    </source>
</evidence>
<dbReference type="PROSITE" id="PS50886">
    <property type="entry name" value="TRBD"/>
    <property type="match status" value="1"/>
</dbReference>
<dbReference type="Proteomes" id="UP001596547">
    <property type="component" value="Unassembled WGS sequence"/>
</dbReference>
<keyword evidence="1 3" id="KW-0820">tRNA-binding</keyword>
<gene>
    <name evidence="6" type="ORF">ACFQPE_05690</name>
</gene>
<dbReference type="Gene3D" id="2.40.50.140">
    <property type="entry name" value="Nucleic acid-binding proteins"/>
    <property type="match status" value="1"/>
</dbReference>
<organism evidence="6 7">
    <name type="scientific">Halomarina halobia</name>
    <dbReference type="NCBI Taxonomy" id="3033386"/>
    <lineage>
        <taxon>Archaea</taxon>
        <taxon>Methanobacteriati</taxon>
        <taxon>Methanobacteriota</taxon>
        <taxon>Stenosarchaea group</taxon>
        <taxon>Halobacteria</taxon>
        <taxon>Halobacteriales</taxon>
        <taxon>Natronomonadaceae</taxon>
        <taxon>Halomarina</taxon>
    </lineage>
</organism>
<evidence type="ECO:0000259" key="5">
    <source>
        <dbReference type="PROSITE" id="PS50886"/>
    </source>
</evidence>
<dbReference type="InterPro" id="IPR012340">
    <property type="entry name" value="NA-bd_OB-fold"/>
</dbReference>
<name>A0ABD6A8I7_9EURY</name>
<feature type="region of interest" description="Disordered" evidence="4">
    <location>
        <begin position="1"/>
        <end position="35"/>
    </location>
</feature>
<dbReference type="Pfam" id="PF01588">
    <property type="entry name" value="tRNA_bind"/>
    <property type="match status" value="1"/>
</dbReference>
<dbReference type="RefSeq" id="WP_379794413.1">
    <property type="nucleotide sequence ID" value="NZ_JBHTBF010000002.1"/>
</dbReference>
<dbReference type="AlphaFoldDB" id="A0ABD6A8I7"/>
<proteinExistence type="predicted"/>